<keyword evidence="3" id="KW-1185">Reference proteome</keyword>
<dbReference type="AlphaFoldDB" id="A0ABD6BQV8"/>
<dbReference type="RefSeq" id="WP_267646613.1">
    <property type="nucleotide sequence ID" value="NZ_JANHGR010000001.1"/>
</dbReference>
<evidence type="ECO:0008006" key="4">
    <source>
        <dbReference type="Google" id="ProtNLM"/>
    </source>
</evidence>
<dbReference type="SUPFAM" id="SSF69318">
    <property type="entry name" value="Integrin alpha N-terminal domain"/>
    <property type="match status" value="1"/>
</dbReference>
<feature type="transmembrane region" description="Helical" evidence="1">
    <location>
        <begin position="20"/>
        <end position="45"/>
    </location>
</feature>
<evidence type="ECO:0000313" key="3">
    <source>
        <dbReference type="Proteomes" id="UP001597139"/>
    </source>
</evidence>
<dbReference type="Proteomes" id="UP001597139">
    <property type="component" value="Unassembled WGS sequence"/>
</dbReference>
<keyword evidence="1" id="KW-1133">Transmembrane helix</keyword>
<keyword evidence="1" id="KW-0472">Membrane</keyword>
<dbReference type="Pfam" id="PF23928">
    <property type="entry name" value="DUF7266"/>
    <property type="match status" value="1"/>
</dbReference>
<protein>
    <recommendedName>
        <fullName evidence="4">Repeat domain-containing protein</fullName>
    </recommendedName>
</protein>
<evidence type="ECO:0000313" key="2">
    <source>
        <dbReference type="EMBL" id="MFD1566942.1"/>
    </source>
</evidence>
<dbReference type="InterPro" id="IPR028994">
    <property type="entry name" value="Integrin_alpha_N"/>
</dbReference>
<gene>
    <name evidence="2" type="ORF">ACFSAU_05505</name>
</gene>
<comment type="caution">
    <text evidence="2">The sequence shown here is derived from an EMBL/GenBank/DDBJ whole genome shotgun (WGS) entry which is preliminary data.</text>
</comment>
<evidence type="ECO:0000256" key="1">
    <source>
        <dbReference type="SAM" id="Phobius"/>
    </source>
</evidence>
<name>A0ABD6BQV8_9EURY</name>
<dbReference type="EMBL" id="JBHUCZ010000002">
    <property type="protein sequence ID" value="MFD1566942.1"/>
    <property type="molecule type" value="Genomic_DNA"/>
</dbReference>
<reference evidence="2 3" key="1">
    <citation type="journal article" date="2019" name="Int. J. Syst. Evol. Microbiol.">
        <title>The Global Catalogue of Microorganisms (GCM) 10K type strain sequencing project: providing services to taxonomists for standard genome sequencing and annotation.</title>
        <authorList>
            <consortium name="The Broad Institute Genomics Platform"/>
            <consortium name="The Broad Institute Genome Sequencing Center for Infectious Disease"/>
            <person name="Wu L."/>
            <person name="Ma J."/>
        </authorList>
    </citation>
    <scope>NUCLEOTIDE SEQUENCE [LARGE SCALE GENOMIC DNA]</scope>
    <source>
        <strain evidence="2 3">CGMCC 1.12859</strain>
    </source>
</reference>
<organism evidence="2 3">
    <name type="scientific">Halolamina litorea</name>
    <dbReference type="NCBI Taxonomy" id="1515593"/>
    <lineage>
        <taxon>Archaea</taxon>
        <taxon>Methanobacteriati</taxon>
        <taxon>Methanobacteriota</taxon>
        <taxon>Stenosarchaea group</taxon>
        <taxon>Halobacteria</taxon>
        <taxon>Halobacteriales</taxon>
        <taxon>Haloferacaceae</taxon>
    </lineage>
</organism>
<sequence>MTDGPPAPEPGASLLDDDRGVSVTLGYVLTLSITAVIVAGLLAAGGSLIEDQRRMVAADELSVTGQQLAVGFGEADRLAGTTDDGTVRVNVDLPSGDNSDYTLRVVNHPTAAGQPARATVVASADGLEVSRNVSFRTAAPVANRTVPAGPVTITYTDSDGDGERELVLAERRRIAPDPLDPAGFGHEEVVYVDADTGELRSVAPDNTITNYGVGASAIGPKQVDLDGDGLREVPFVNSANELRVVDADGETRTLATDAATASLQNGYTSMLAVGEWNGSTSVFYMNTSDLGGDDEATIYRVGIDGAPRKVTVAGNGVEANAIAGIGDVNDDGDADLVFVGGSQRVRYIDDDTITDTSQGVDADVAMGVGAPRTFASGEVDRVPFVSSNNVRLLSYVGGSSDVEDLTTGGVAAPTYVSGIDWVGDGALEVVYVDSGSGTLQYVTQSDTGGTVYGPDGNVIEVDESVGVA</sequence>
<dbReference type="InterPro" id="IPR055690">
    <property type="entry name" value="DUF7266"/>
</dbReference>
<accession>A0ABD6BQV8</accession>
<keyword evidence="1" id="KW-0812">Transmembrane</keyword>
<proteinExistence type="predicted"/>